<dbReference type="PROSITE" id="PS00039">
    <property type="entry name" value="DEAD_ATP_HELICASE"/>
    <property type="match status" value="1"/>
</dbReference>
<keyword evidence="7" id="KW-0648">Protein biosynthesis</keyword>
<dbReference type="InterPro" id="IPR027417">
    <property type="entry name" value="P-loop_NTPase"/>
</dbReference>
<dbReference type="VEuPathDB" id="TriTrypDB:TRSC58_03784"/>
<evidence type="ECO:0000259" key="15">
    <source>
        <dbReference type="PROSITE" id="PS51194"/>
    </source>
</evidence>
<dbReference type="GO" id="GO:0003723">
    <property type="term" value="F:RNA binding"/>
    <property type="evidence" value="ECO:0007669"/>
    <property type="project" value="UniProtKB-UniRule"/>
</dbReference>
<sequence length="867" mass="97533">MSLKKTTFKQRARRNEMKERHHVSTEVRKRMRAAKRRHNRYDHIDSGSRPLEALVEEIAAGSAAPTREVTFDPRSLTDLLLRPVEGDKGDNNNKKRLALPEAPLPENHPLSLPKVQLDEGDAARAGKDTSITANKNQYRHHGDPYLFWERLGLHPLLLNALKAMRFAHPTPVQEEVLPSVLLQSAGEKAVVGSAPSKKGNKKERGGGKDVIIASETGSGKTLAFALPILHQILSQLPSNENSFDNEMETDECDGEAEKERNAKNPSKKVVPRGKKVRSSKEGGTNDEAMKSNDAKNNGSRGRKRARDDTAGKDEELSSSATPATVPKERVMQALIISPTRELALQINEAFLQLTQHARHVVIGCVVGGMAPEKQQRVLNRHPHVLICTPGRLWELVQKNEGCYLGHSISRRLSFVVLDEADKLLQSGRFEELKNLLERIHSEVLPAGFLQKREERAEAAELELEAGRWDEEAQKFVPFSKNKENDTKAAAESYEEQQQRRRKDVPRPIPMPPNPAEGHRTVTFVTSATLSLQTNYERKDLRAKKTIIRTTNTDTMATVLQKLEIRPSNAKVFTFSPKADVTAKIQEAYLRCPGDSKDLYLYYFLKMYHERTIVFVNAISMLRRLVKLLEVLGIPVAGLHASLQQRQRLKYIDKFRKGEKRVLVATDIASRGLDVDGLKHVIHFQVPRSTDAYIHRCGRTARCGGTGLSILMINAQDHMSFQKLMVSLGRGTKEMEVFALQPTIVHQLHSHVKVAMQIDKLQKEIDKSRARNNWVHRMSREADIEVDDMVDDEADNENRVKEKAIKVLQKRLELLVKKDMGTAGGKGGFRTSAQALGTRKAESKLVERATMQVTQATKKKKHPRKAHA</sequence>
<feature type="compositionally biased region" description="Acidic residues" evidence="13">
    <location>
        <begin position="243"/>
        <end position="254"/>
    </location>
</feature>
<proteinExistence type="inferred from homology"/>
<dbReference type="GO" id="GO:0016787">
    <property type="term" value="F:hydrolase activity"/>
    <property type="evidence" value="ECO:0007669"/>
    <property type="project" value="UniProtKB-KW"/>
</dbReference>
<evidence type="ECO:0000256" key="7">
    <source>
        <dbReference type="ARBA" id="ARBA00022917"/>
    </source>
</evidence>
<evidence type="ECO:0000256" key="12">
    <source>
        <dbReference type="RuleBase" id="RU365068"/>
    </source>
</evidence>
<feature type="compositionally biased region" description="Basic residues" evidence="13">
    <location>
        <begin position="29"/>
        <end position="40"/>
    </location>
</feature>
<dbReference type="PROSITE" id="PS51192">
    <property type="entry name" value="HELICASE_ATP_BIND_1"/>
    <property type="match status" value="1"/>
</dbReference>
<feature type="short sequence motif" description="Q motif" evidence="11">
    <location>
        <begin position="146"/>
        <end position="174"/>
    </location>
</feature>
<evidence type="ECO:0000313" key="17">
    <source>
        <dbReference type="EMBL" id="ESL08513.1"/>
    </source>
</evidence>
<dbReference type="Gene3D" id="3.40.50.300">
    <property type="entry name" value="P-loop containing nucleotide triphosphate hydrolases"/>
    <property type="match status" value="2"/>
</dbReference>
<dbReference type="Pfam" id="PF00271">
    <property type="entry name" value="Helicase_C"/>
    <property type="match status" value="1"/>
</dbReference>
<keyword evidence="1" id="KW-0396">Initiation factor</keyword>
<dbReference type="InterPro" id="IPR011545">
    <property type="entry name" value="DEAD/DEAH_box_helicase_dom"/>
</dbReference>
<evidence type="ECO:0000256" key="5">
    <source>
        <dbReference type="ARBA" id="ARBA00022840"/>
    </source>
</evidence>
<feature type="region of interest" description="Disordered" evidence="13">
    <location>
        <begin position="1"/>
        <end position="45"/>
    </location>
</feature>
<reference evidence="17 18" key="1">
    <citation type="submission" date="2013-07" db="EMBL/GenBank/DDBJ databases">
        <authorList>
            <person name="Stoco P.H."/>
            <person name="Wagner G."/>
            <person name="Gerber A."/>
            <person name="Zaha A."/>
            <person name="Thompson C."/>
            <person name="Bartholomeu D.C."/>
            <person name="Luckemeyer D.D."/>
            <person name="Bahia D."/>
            <person name="Loreto E."/>
            <person name="Prestes E.B."/>
            <person name="Lima F.M."/>
            <person name="Rodrigues-Luiz G."/>
            <person name="Vallejo G.A."/>
            <person name="Filho J.F."/>
            <person name="Monteiro K.M."/>
            <person name="Tyler K.M."/>
            <person name="de Almeida L.G."/>
            <person name="Ortiz M.F."/>
            <person name="Siervo M.A."/>
            <person name="de Moraes M.H."/>
            <person name="Cunha O.L."/>
            <person name="Mendonca-Neto R."/>
            <person name="Silva R."/>
            <person name="Teixeira S.M."/>
            <person name="Murta S.M."/>
            <person name="Sincero T.C."/>
            <person name="Mendes T.A."/>
            <person name="Urmenyi T.P."/>
            <person name="Silva V.G."/>
            <person name="da Rocha W.D."/>
            <person name="Andersson B."/>
            <person name="Romanha A.J."/>
            <person name="Steindel M."/>
            <person name="de Vasconcelos A.T."/>
            <person name="Grisard E.C."/>
        </authorList>
    </citation>
    <scope>NUCLEOTIDE SEQUENCE [LARGE SCALE GENOMIC DNA]</scope>
    <source>
        <strain evidence="17 18">SC58</strain>
    </source>
</reference>
<feature type="compositionally biased region" description="Basic and acidic residues" evidence="13">
    <location>
        <begin position="13"/>
        <end position="28"/>
    </location>
</feature>
<dbReference type="SMART" id="SM00487">
    <property type="entry name" value="DEXDc"/>
    <property type="match status" value="1"/>
</dbReference>
<evidence type="ECO:0000256" key="8">
    <source>
        <dbReference type="ARBA" id="ARBA00024352"/>
    </source>
</evidence>
<dbReference type="PANTHER" id="PTHR24031">
    <property type="entry name" value="RNA HELICASE"/>
    <property type="match status" value="1"/>
</dbReference>
<evidence type="ECO:0000259" key="14">
    <source>
        <dbReference type="PROSITE" id="PS51192"/>
    </source>
</evidence>
<feature type="compositionally biased region" description="Basic and acidic residues" evidence="13">
    <location>
        <begin position="84"/>
        <end position="93"/>
    </location>
</feature>
<keyword evidence="18" id="KW-1185">Reference proteome</keyword>
<comment type="subunit">
    <text evidence="10">eIF4F is a multi-subunit complex, the composition of which varies with external and internal environmental conditions. It is composed of at least EIF4A, EIF4E and EIF4G.</text>
</comment>
<comment type="function">
    <text evidence="12">RNA helicase.</text>
</comment>
<dbReference type="EMBL" id="AUPL01003784">
    <property type="protein sequence ID" value="ESL08513.1"/>
    <property type="molecule type" value="Genomic_DNA"/>
</dbReference>
<dbReference type="InterPro" id="IPR000629">
    <property type="entry name" value="RNA-helicase_DEAD-box_CS"/>
</dbReference>
<protein>
    <recommendedName>
        <fullName evidence="12">ATP-dependent RNA helicase</fullName>
        <ecNumber evidence="12">3.6.4.13</ecNumber>
    </recommendedName>
</protein>
<dbReference type="PROSITE" id="PS51194">
    <property type="entry name" value="HELICASE_CTER"/>
    <property type="match status" value="1"/>
</dbReference>
<gene>
    <name evidence="17" type="ORF">TRSC58_03784</name>
</gene>
<feature type="compositionally biased region" description="Basic residues" evidence="13">
    <location>
        <begin position="1"/>
        <end position="12"/>
    </location>
</feature>
<keyword evidence="2 12" id="KW-0547">Nucleotide-binding</keyword>
<dbReference type="CDD" id="cd18787">
    <property type="entry name" value="SF2_C_DEAD"/>
    <property type="match status" value="1"/>
</dbReference>
<evidence type="ECO:0000256" key="1">
    <source>
        <dbReference type="ARBA" id="ARBA00022540"/>
    </source>
</evidence>
<comment type="function">
    <text evidence="9">ATP-dependent RNA helicase which is a subunit of the eIF4F complex involved in cap recognition and is required for mRNA binding to ribosome. In the current model of translation initiation, eIF4A unwinds RNA secondary structures in the 5'-UTR of mRNAs which is necessary to allow efficient binding of the small ribosomal subunit, and subsequent scanning for the initiator codon.</text>
</comment>
<evidence type="ECO:0000313" key="18">
    <source>
        <dbReference type="Proteomes" id="UP000031737"/>
    </source>
</evidence>
<evidence type="ECO:0000256" key="11">
    <source>
        <dbReference type="PROSITE-ProRule" id="PRU00552"/>
    </source>
</evidence>
<feature type="region of interest" description="Disordered" evidence="13">
    <location>
        <begin position="82"/>
        <end position="112"/>
    </location>
</feature>
<feature type="region of interest" description="Disordered" evidence="13">
    <location>
        <begin position="239"/>
        <end position="324"/>
    </location>
</feature>
<feature type="domain" description="Helicase C-terminal" evidence="15">
    <location>
        <begin position="583"/>
        <end position="745"/>
    </location>
</feature>
<comment type="similarity">
    <text evidence="8">Belongs to the DEAD box helicase family. eIF4A subfamily.</text>
</comment>
<dbReference type="OrthoDB" id="4310724at2759"/>
<comment type="catalytic activity">
    <reaction evidence="12">
        <text>ATP + H2O = ADP + phosphate + H(+)</text>
        <dbReference type="Rhea" id="RHEA:13065"/>
        <dbReference type="ChEBI" id="CHEBI:15377"/>
        <dbReference type="ChEBI" id="CHEBI:15378"/>
        <dbReference type="ChEBI" id="CHEBI:30616"/>
        <dbReference type="ChEBI" id="CHEBI:43474"/>
        <dbReference type="ChEBI" id="CHEBI:456216"/>
        <dbReference type="EC" id="3.6.4.13"/>
    </reaction>
</comment>
<evidence type="ECO:0000256" key="4">
    <source>
        <dbReference type="ARBA" id="ARBA00022806"/>
    </source>
</evidence>
<feature type="region of interest" description="Disordered" evidence="13">
    <location>
        <begin position="827"/>
        <end position="867"/>
    </location>
</feature>
<dbReference type="AlphaFoldDB" id="A0A061IZD6"/>
<accession>A0A061IZD6</accession>
<dbReference type="SUPFAM" id="SSF52540">
    <property type="entry name" value="P-loop containing nucleoside triphosphate hydrolases"/>
    <property type="match status" value="2"/>
</dbReference>
<name>A0A061IZD6_TRYRA</name>
<keyword evidence="6 12" id="KW-0694">RNA-binding</keyword>
<feature type="compositionally biased region" description="Basic and acidic residues" evidence="13">
    <location>
        <begin position="305"/>
        <end position="315"/>
    </location>
</feature>
<evidence type="ECO:0000256" key="9">
    <source>
        <dbReference type="ARBA" id="ARBA00024769"/>
    </source>
</evidence>
<feature type="compositionally biased region" description="Basic residues" evidence="13">
    <location>
        <begin position="265"/>
        <end position="277"/>
    </location>
</feature>
<dbReference type="GO" id="GO:0005524">
    <property type="term" value="F:ATP binding"/>
    <property type="evidence" value="ECO:0007669"/>
    <property type="project" value="UniProtKB-UniRule"/>
</dbReference>
<dbReference type="Proteomes" id="UP000031737">
    <property type="component" value="Unassembled WGS sequence"/>
</dbReference>
<dbReference type="SMART" id="SM00490">
    <property type="entry name" value="HELICc"/>
    <property type="match status" value="1"/>
</dbReference>
<evidence type="ECO:0000256" key="2">
    <source>
        <dbReference type="ARBA" id="ARBA00022741"/>
    </source>
</evidence>
<dbReference type="InterPro" id="IPR014001">
    <property type="entry name" value="Helicase_ATP-bd"/>
</dbReference>
<comment type="domain">
    <text evidence="12">The Q motif is unique to and characteristic of the DEAD box family of RNA helicases and controls ATP binding and hydrolysis.</text>
</comment>
<evidence type="ECO:0000256" key="13">
    <source>
        <dbReference type="SAM" id="MobiDB-lite"/>
    </source>
</evidence>
<dbReference type="InterPro" id="IPR001650">
    <property type="entry name" value="Helicase_C-like"/>
</dbReference>
<dbReference type="InterPro" id="IPR014014">
    <property type="entry name" value="RNA_helicase_DEAD_Q_motif"/>
</dbReference>
<dbReference type="EC" id="3.6.4.13" evidence="12"/>
<dbReference type="PROSITE" id="PS51195">
    <property type="entry name" value="Q_MOTIF"/>
    <property type="match status" value="1"/>
</dbReference>
<dbReference type="Pfam" id="PF00270">
    <property type="entry name" value="DEAD"/>
    <property type="match status" value="1"/>
</dbReference>
<comment type="caution">
    <text evidence="17">The sequence shown here is derived from an EMBL/GenBank/DDBJ whole genome shotgun (WGS) entry which is preliminary data.</text>
</comment>
<dbReference type="GO" id="GO:0003724">
    <property type="term" value="F:RNA helicase activity"/>
    <property type="evidence" value="ECO:0007669"/>
    <property type="project" value="UniProtKB-EC"/>
</dbReference>
<evidence type="ECO:0000256" key="3">
    <source>
        <dbReference type="ARBA" id="ARBA00022801"/>
    </source>
</evidence>
<feature type="domain" description="Helicase ATP-binding" evidence="14">
    <location>
        <begin position="201"/>
        <end position="466"/>
    </location>
</feature>
<feature type="domain" description="DEAD-box RNA helicase Q" evidence="16">
    <location>
        <begin position="146"/>
        <end position="174"/>
    </location>
</feature>
<evidence type="ECO:0000259" key="16">
    <source>
        <dbReference type="PROSITE" id="PS51195"/>
    </source>
</evidence>
<feature type="region of interest" description="Disordered" evidence="13">
    <location>
        <begin position="479"/>
        <end position="518"/>
    </location>
</feature>
<dbReference type="GO" id="GO:0003743">
    <property type="term" value="F:translation initiation factor activity"/>
    <property type="evidence" value="ECO:0007669"/>
    <property type="project" value="UniProtKB-KW"/>
</dbReference>
<keyword evidence="4 12" id="KW-0347">Helicase</keyword>
<feature type="compositionally biased region" description="Basic residues" evidence="13">
    <location>
        <begin position="856"/>
        <end position="867"/>
    </location>
</feature>
<organism evidence="17 18">
    <name type="scientific">Trypanosoma rangeli SC58</name>
    <dbReference type="NCBI Taxonomy" id="429131"/>
    <lineage>
        <taxon>Eukaryota</taxon>
        <taxon>Discoba</taxon>
        <taxon>Euglenozoa</taxon>
        <taxon>Kinetoplastea</taxon>
        <taxon>Metakinetoplastina</taxon>
        <taxon>Trypanosomatida</taxon>
        <taxon>Trypanosomatidae</taxon>
        <taxon>Trypanosoma</taxon>
        <taxon>Herpetosoma</taxon>
    </lineage>
</organism>
<evidence type="ECO:0000256" key="10">
    <source>
        <dbReference type="ARBA" id="ARBA00025917"/>
    </source>
</evidence>
<evidence type="ECO:0000256" key="6">
    <source>
        <dbReference type="ARBA" id="ARBA00022884"/>
    </source>
</evidence>
<keyword evidence="5 12" id="KW-0067">ATP-binding</keyword>
<keyword evidence="3 12" id="KW-0378">Hydrolase</keyword>